<proteinExistence type="predicted"/>
<name>A0ABQ4XM92_9ASTR</name>
<comment type="caution">
    <text evidence="4">The sequence shown here is derived from an EMBL/GenBank/DDBJ whole genome shotgun (WGS) entry which is preliminary data.</text>
</comment>
<feature type="domain" description="CCHC-type" evidence="3">
    <location>
        <begin position="77"/>
        <end position="91"/>
    </location>
</feature>
<organism evidence="4 5">
    <name type="scientific">Tanacetum coccineum</name>
    <dbReference type="NCBI Taxonomy" id="301880"/>
    <lineage>
        <taxon>Eukaryota</taxon>
        <taxon>Viridiplantae</taxon>
        <taxon>Streptophyta</taxon>
        <taxon>Embryophyta</taxon>
        <taxon>Tracheophyta</taxon>
        <taxon>Spermatophyta</taxon>
        <taxon>Magnoliopsida</taxon>
        <taxon>eudicotyledons</taxon>
        <taxon>Gunneridae</taxon>
        <taxon>Pentapetalae</taxon>
        <taxon>asterids</taxon>
        <taxon>campanulids</taxon>
        <taxon>Asterales</taxon>
        <taxon>Asteraceae</taxon>
        <taxon>Asteroideae</taxon>
        <taxon>Anthemideae</taxon>
        <taxon>Anthemidinae</taxon>
        <taxon>Tanacetum</taxon>
    </lineage>
</organism>
<feature type="region of interest" description="Disordered" evidence="2">
    <location>
        <begin position="31"/>
        <end position="71"/>
    </location>
</feature>
<sequence>MPNPEDITDPTAAMNMALALMAKAFKLNYSTPTNNQRISSNPRNRQIAQPANQNGNGNVVAARAEGNANGNNGNLIRCYNCRGLGHLARNCTVRPRRRDLTYLQTQLLIA</sequence>
<reference evidence="4" key="2">
    <citation type="submission" date="2022-01" db="EMBL/GenBank/DDBJ databases">
        <authorList>
            <person name="Yamashiro T."/>
            <person name="Shiraishi A."/>
            <person name="Satake H."/>
            <person name="Nakayama K."/>
        </authorList>
    </citation>
    <scope>NUCLEOTIDE SEQUENCE</scope>
</reference>
<gene>
    <name evidence="4" type="ORF">Tco_0680612</name>
</gene>
<dbReference type="Proteomes" id="UP001151760">
    <property type="component" value="Unassembled WGS sequence"/>
</dbReference>
<evidence type="ECO:0000313" key="4">
    <source>
        <dbReference type="EMBL" id="GJS66048.1"/>
    </source>
</evidence>
<dbReference type="EMBL" id="BQNB010009621">
    <property type="protein sequence ID" value="GJS66048.1"/>
    <property type="molecule type" value="Genomic_DNA"/>
</dbReference>
<dbReference type="Gene3D" id="4.10.60.10">
    <property type="entry name" value="Zinc finger, CCHC-type"/>
    <property type="match status" value="1"/>
</dbReference>
<evidence type="ECO:0000256" key="2">
    <source>
        <dbReference type="SAM" id="MobiDB-lite"/>
    </source>
</evidence>
<evidence type="ECO:0000259" key="3">
    <source>
        <dbReference type="PROSITE" id="PS50158"/>
    </source>
</evidence>
<dbReference type="InterPro" id="IPR036875">
    <property type="entry name" value="Znf_CCHC_sf"/>
</dbReference>
<keyword evidence="1" id="KW-0479">Metal-binding</keyword>
<accession>A0ABQ4XM92</accession>
<feature type="compositionally biased region" description="Polar residues" evidence="2">
    <location>
        <begin position="31"/>
        <end position="50"/>
    </location>
</feature>
<keyword evidence="5" id="KW-1185">Reference proteome</keyword>
<evidence type="ECO:0000313" key="5">
    <source>
        <dbReference type="Proteomes" id="UP001151760"/>
    </source>
</evidence>
<protein>
    <recommendedName>
        <fullName evidence="3">CCHC-type domain-containing protein</fullName>
    </recommendedName>
</protein>
<feature type="compositionally biased region" description="Low complexity" evidence="2">
    <location>
        <begin position="51"/>
        <end position="71"/>
    </location>
</feature>
<keyword evidence="1" id="KW-0863">Zinc-finger</keyword>
<dbReference type="Pfam" id="PF00098">
    <property type="entry name" value="zf-CCHC"/>
    <property type="match status" value="1"/>
</dbReference>
<dbReference type="InterPro" id="IPR001878">
    <property type="entry name" value="Znf_CCHC"/>
</dbReference>
<reference evidence="4" key="1">
    <citation type="journal article" date="2022" name="Int. J. Mol. Sci.">
        <title>Draft Genome of Tanacetum Coccineum: Genomic Comparison of Closely Related Tanacetum-Family Plants.</title>
        <authorList>
            <person name="Yamashiro T."/>
            <person name="Shiraishi A."/>
            <person name="Nakayama K."/>
            <person name="Satake H."/>
        </authorList>
    </citation>
    <scope>NUCLEOTIDE SEQUENCE</scope>
</reference>
<dbReference type="SUPFAM" id="SSF57756">
    <property type="entry name" value="Retrovirus zinc finger-like domains"/>
    <property type="match status" value="1"/>
</dbReference>
<evidence type="ECO:0000256" key="1">
    <source>
        <dbReference type="PROSITE-ProRule" id="PRU00047"/>
    </source>
</evidence>
<dbReference type="SMART" id="SM00343">
    <property type="entry name" value="ZnF_C2HC"/>
    <property type="match status" value="1"/>
</dbReference>
<keyword evidence="1" id="KW-0862">Zinc</keyword>
<dbReference type="PROSITE" id="PS50158">
    <property type="entry name" value="ZF_CCHC"/>
    <property type="match status" value="1"/>
</dbReference>